<dbReference type="OMA" id="MWARVSD"/>
<evidence type="ECO:0000256" key="1">
    <source>
        <dbReference type="SAM" id="Coils"/>
    </source>
</evidence>
<feature type="coiled-coil region" evidence="1">
    <location>
        <begin position="759"/>
        <end position="786"/>
    </location>
</feature>
<dbReference type="AlphaFoldDB" id="A0A493TJZ8"/>
<dbReference type="Ensembl" id="ENSAPLT00000042881.1">
    <property type="protein sequence ID" value="ENSAPLP00000025960.1"/>
    <property type="gene ID" value="ENSAPLG00000025247.1"/>
</dbReference>
<feature type="transmembrane region" description="Helical" evidence="2">
    <location>
        <begin position="827"/>
        <end position="852"/>
    </location>
</feature>
<keyword evidence="1" id="KW-0175">Coiled coil</keyword>
<dbReference type="Proteomes" id="UP000016666">
    <property type="component" value="Chromosome 4"/>
</dbReference>
<keyword evidence="2" id="KW-0472">Membrane</keyword>
<reference evidence="3" key="2">
    <citation type="submission" date="2025-08" db="UniProtKB">
        <authorList>
            <consortium name="Ensembl"/>
        </authorList>
    </citation>
    <scope>IDENTIFICATION</scope>
</reference>
<dbReference type="GeneTree" id="ENSGT00610000087427"/>
<keyword evidence="4" id="KW-1185">Reference proteome</keyword>
<reference evidence="3 4" key="1">
    <citation type="submission" date="2017-10" db="EMBL/GenBank/DDBJ databases">
        <title>A new Pekin duck reference genome.</title>
        <authorList>
            <person name="Hou Z.-C."/>
            <person name="Zhou Z.-K."/>
            <person name="Zhu F."/>
            <person name="Hou S.-S."/>
        </authorList>
    </citation>
    <scope>NUCLEOTIDE SEQUENCE [LARGE SCALE GENOMIC DNA]</scope>
</reference>
<evidence type="ECO:0000313" key="4">
    <source>
        <dbReference type="Proteomes" id="UP000016666"/>
    </source>
</evidence>
<keyword evidence="2" id="KW-1133">Transmembrane helix</keyword>
<keyword evidence="2" id="KW-0812">Transmembrane</keyword>
<proteinExistence type="predicted"/>
<name>A0A493TJZ8_ANAPP</name>
<evidence type="ECO:0000256" key="2">
    <source>
        <dbReference type="SAM" id="Phobius"/>
    </source>
</evidence>
<reference evidence="3" key="3">
    <citation type="submission" date="2025-09" db="UniProtKB">
        <authorList>
            <consortium name="Ensembl"/>
        </authorList>
    </citation>
    <scope>IDENTIFICATION</scope>
</reference>
<accession>A0A493TJZ8</accession>
<organism evidence="3 4">
    <name type="scientific">Anas platyrhynchos platyrhynchos</name>
    <name type="common">Northern mallard</name>
    <dbReference type="NCBI Taxonomy" id="8840"/>
    <lineage>
        <taxon>Eukaryota</taxon>
        <taxon>Metazoa</taxon>
        <taxon>Chordata</taxon>
        <taxon>Craniata</taxon>
        <taxon>Vertebrata</taxon>
        <taxon>Euteleostomi</taxon>
        <taxon>Archelosauria</taxon>
        <taxon>Archosauria</taxon>
        <taxon>Dinosauria</taxon>
        <taxon>Saurischia</taxon>
        <taxon>Theropoda</taxon>
        <taxon>Coelurosauria</taxon>
        <taxon>Aves</taxon>
        <taxon>Neognathae</taxon>
        <taxon>Galloanserae</taxon>
        <taxon>Anseriformes</taxon>
        <taxon>Anatidae</taxon>
        <taxon>Anatinae</taxon>
        <taxon>Anas</taxon>
    </lineage>
</organism>
<dbReference type="STRING" id="8840.ENSAPLP00000025960"/>
<sequence>MEGDCDQREGRASRHHQPCLCCGENAFKFVVAGFALISGMCIALSVHHAQPTHQHLQEQVSLSHLARHPDKWAAVQHRVRRYAKIGMDWPWSQAHVKYTGSMGLSSNKGLNLSTVVMHGAEVYLENEWSWDSTSRLPQLLGKVGQEIKVGCRVVNGSTHQRVTQISITEIKTKKSQKKNCAMEKLDCWCNFTLVQPVFVVCLWAQNSVGLSFKFKISTTMHSFSALKVPRCHFLAWRAARYAEVGNQVKLEIRYSQGSITDLRKINGTTVTITAPNGRKWVVVLNCPQDNKILNRSELKPEASWYSQDYGYCPHPLVNLQVWCQGNLNVEMSPELGGKWLIGGPEGFQKEFPIFAVQRPFVSKIGPYVVKQNHIQELLTSPVRSLKKVVLSLSTVNISSVRPHCTPFLSTLYTGWLAWLHSRSIQGARARRDLLATALGGGGAGLGVLNSMNVEVLANKLEAVTSGVQGILSPLNSSLASLGMGQWLVSEVLPTWEKISEKDHQVLLQALGIEQNNVSLALSCIQAQMWVQSVVAGILRDGDNGVLPTEIRKIVWDAATDKERQLQAWWRLVNFTHDQVLDAVIAYVLTVAEARIEKVYPIVALGVNTNGSVVYPLDHRMWARVSDKKWQSVDLEACILERGLGFICEDDALKASDVCFDTSEGVCHFEINPQSNNKTVLVYVGKGCVCFRTMCKYVQINDIYNQTVFNDSNMCACNVAIIRGCDFVYKPPVFTSQLLIRNYTLYRSITPTPIGMDLSLVKEMLEHANLQQLLENAKAEAKKILITVHHDGNVIKQVIERIKRVGEHHWWEMFFGWSPTATGIFNALLHPVVIILLMQACVCFAMVATCYWIRQVRLCIDSQLNQLGLAKRLLP</sequence>
<evidence type="ECO:0000313" key="3">
    <source>
        <dbReference type="Ensembl" id="ENSAPLP00000025960.1"/>
    </source>
</evidence>
<protein>
    <submittedName>
        <fullName evidence="3">Uncharacterized protein</fullName>
    </submittedName>
</protein>